<proteinExistence type="predicted"/>
<gene>
    <name evidence="3" type="ORF">ABXR19_01840</name>
</gene>
<dbReference type="InterPro" id="IPR029016">
    <property type="entry name" value="GAF-like_dom_sf"/>
</dbReference>
<comment type="caution">
    <text evidence="3">The sequence shown here is derived from an EMBL/GenBank/DDBJ whole genome shotgun (WGS) entry which is preliminary data.</text>
</comment>
<feature type="domain" description="PelD GGDEF" evidence="2">
    <location>
        <begin position="315"/>
        <end position="440"/>
    </location>
</feature>
<evidence type="ECO:0000259" key="2">
    <source>
        <dbReference type="Pfam" id="PF16963"/>
    </source>
</evidence>
<feature type="transmembrane region" description="Helical" evidence="1">
    <location>
        <begin position="56"/>
        <end position="81"/>
    </location>
</feature>
<name>A0ABV2TIP7_9RHOO</name>
<dbReference type="Gene3D" id="3.30.70.2880">
    <property type="match status" value="1"/>
</dbReference>
<dbReference type="InterPro" id="IPR038367">
    <property type="entry name" value="PelD_GGDEF_sf"/>
</dbReference>
<dbReference type="Pfam" id="PF16963">
    <property type="entry name" value="PelD_GGDEF"/>
    <property type="match status" value="1"/>
</dbReference>
<dbReference type="Proteomes" id="UP001549691">
    <property type="component" value="Unassembled WGS sequence"/>
</dbReference>
<evidence type="ECO:0000313" key="4">
    <source>
        <dbReference type="Proteomes" id="UP001549691"/>
    </source>
</evidence>
<keyword evidence="4" id="KW-1185">Reference proteome</keyword>
<accession>A0ABV2TIP7</accession>
<evidence type="ECO:0000313" key="3">
    <source>
        <dbReference type="EMBL" id="MET7012912.1"/>
    </source>
</evidence>
<organism evidence="3 4">
    <name type="scientific">Uliginosibacterium flavum</name>
    <dbReference type="NCBI Taxonomy" id="1396831"/>
    <lineage>
        <taxon>Bacteria</taxon>
        <taxon>Pseudomonadati</taxon>
        <taxon>Pseudomonadota</taxon>
        <taxon>Betaproteobacteria</taxon>
        <taxon>Rhodocyclales</taxon>
        <taxon>Zoogloeaceae</taxon>
        <taxon>Uliginosibacterium</taxon>
    </lineage>
</organism>
<keyword evidence="1" id="KW-0472">Membrane</keyword>
<protein>
    <submittedName>
        <fullName evidence="3">PelD GGDEF domain-containing protein</fullName>
    </submittedName>
</protein>
<sequence length="453" mass="49755">MTSKLSILVAPIGKPVAAGVEMLLLPAAMLALGVWLSPDDPLFARTQFPWPWLTPLILALRYGPLPGFGGALCLFLGWYGLEGFNLGMQEIPSLYFLGGLIMVMLAGEFASIWRGRVRRAEATQDYLDRRLGSLTQTHYLLRLSHDQLEQELRSRPVSMRDALTGLRDLTSVSDPEKSLPASDEFLKLAAQFCQIERAALVPIKNKTLQASQAVFLGARFALVTNDPLLCRALNEELLCHVGSLDGDQRKDSHYLVVAPVSDVSQNMHALLIVDALPFFALQDETLHMLNLMLGYYGDSLSAAALVAPIQSEWHACPAAFALELQRLSHLERQSDVPSTLIALNFAANKSSEDLPSRILRQERSLDVTWVIGKDPARPRALLALLPLAGSAAVDGYLARTERWLASQFETNLEGVGISFRAWQIGDMPPLTLLSQVLEECNVESDACALRATA</sequence>
<keyword evidence="1" id="KW-0812">Transmembrane</keyword>
<keyword evidence="1" id="KW-1133">Transmembrane helix</keyword>
<dbReference type="InterPro" id="IPR031583">
    <property type="entry name" value="PelD_GGDEF"/>
</dbReference>
<dbReference type="Gene3D" id="3.30.450.40">
    <property type="match status" value="1"/>
</dbReference>
<feature type="transmembrane region" description="Helical" evidence="1">
    <location>
        <begin position="93"/>
        <end position="113"/>
    </location>
</feature>
<reference evidence="3 4" key="1">
    <citation type="submission" date="2024-07" db="EMBL/GenBank/DDBJ databases">
        <title>Uliginosibacterium flavum JJ3220;KACC:17644.</title>
        <authorList>
            <person name="Kim M.K."/>
        </authorList>
    </citation>
    <scope>NUCLEOTIDE SEQUENCE [LARGE SCALE GENOMIC DNA]</scope>
    <source>
        <strain evidence="3 4">KACC:17644</strain>
    </source>
</reference>
<feature type="transmembrane region" description="Helical" evidence="1">
    <location>
        <begin position="12"/>
        <end position="36"/>
    </location>
</feature>
<dbReference type="RefSeq" id="WP_354599377.1">
    <property type="nucleotide sequence ID" value="NZ_JBEWZI010000002.1"/>
</dbReference>
<evidence type="ECO:0000256" key="1">
    <source>
        <dbReference type="SAM" id="Phobius"/>
    </source>
</evidence>
<dbReference type="EMBL" id="JBEWZI010000002">
    <property type="protein sequence ID" value="MET7012912.1"/>
    <property type="molecule type" value="Genomic_DNA"/>
</dbReference>